<sequence length="179" mass="19775">MNDDVGRGTAHERSLLRRGNDQIPRDVASVLRSHSPYVGGHESQRANADSPHHVPHLAELSWMRVYTQSGVPVLLRVELSHHKARNCRPNDNPNMCTVADGVSKKESGLPSMLSTGSRYLAKEAFNSYRPVMPMARRTQSELGCGAVLYNCMPVDPEKVGGILCLTIMDTFESESYPSL</sequence>
<accession>A0ACD3AU60</accession>
<proteinExistence type="predicted"/>
<protein>
    <submittedName>
        <fullName evidence="1">Uncharacterized protein</fullName>
    </submittedName>
</protein>
<organism evidence="1 2">
    <name type="scientific">Pluteus cervinus</name>
    <dbReference type="NCBI Taxonomy" id="181527"/>
    <lineage>
        <taxon>Eukaryota</taxon>
        <taxon>Fungi</taxon>
        <taxon>Dikarya</taxon>
        <taxon>Basidiomycota</taxon>
        <taxon>Agaricomycotina</taxon>
        <taxon>Agaricomycetes</taxon>
        <taxon>Agaricomycetidae</taxon>
        <taxon>Agaricales</taxon>
        <taxon>Pluteineae</taxon>
        <taxon>Pluteaceae</taxon>
        <taxon>Pluteus</taxon>
    </lineage>
</organism>
<dbReference type="Proteomes" id="UP000308600">
    <property type="component" value="Unassembled WGS sequence"/>
</dbReference>
<dbReference type="EMBL" id="ML208332">
    <property type="protein sequence ID" value="TFK69355.1"/>
    <property type="molecule type" value="Genomic_DNA"/>
</dbReference>
<evidence type="ECO:0000313" key="2">
    <source>
        <dbReference type="Proteomes" id="UP000308600"/>
    </source>
</evidence>
<keyword evidence="2" id="KW-1185">Reference proteome</keyword>
<reference evidence="1 2" key="1">
    <citation type="journal article" date="2019" name="Nat. Ecol. Evol.">
        <title>Megaphylogeny resolves global patterns of mushroom evolution.</title>
        <authorList>
            <person name="Varga T."/>
            <person name="Krizsan K."/>
            <person name="Foldi C."/>
            <person name="Dima B."/>
            <person name="Sanchez-Garcia M."/>
            <person name="Sanchez-Ramirez S."/>
            <person name="Szollosi G.J."/>
            <person name="Szarkandi J.G."/>
            <person name="Papp V."/>
            <person name="Albert L."/>
            <person name="Andreopoulos W."/>
            <person name="Angelini C."/>
            <person name="Antonin V."/>
            <person name="Barry K.W."/>
            <person name="Bougher N.L."/>
            <person name="Buchanan P."/>
            <person name="Buyck B."/>
            <person name="Bense V."/>
            <person name="Catcheside P."/>
            <person name="Chovatia M."/>
            <person name="Cooper J."/>
            <person name="Damon W."/>
            <person name="Desjardin D."/>
            <person name="Finy P."/>
            <person name="Geml J."/>
            <person name="Haridas S."/>
            <person name="Hughes K."/>
            <person name="Justo A."/>
            <person name="Karasinski D."/>
            <person name="Kautmanova I."/>
            <person name="Kiss B."/>
            <person name="Kocsube S."/>
            <person name="Kotiranta H."/>
            <person name="LaButti K.M."/>
            <person name="Lechner B.E."/>
            <person name="Liimatainen K."/>
            <person name="Lipzen A."/>
            <person name="Lukacs Z."/>
            <person name="Mihaltcheva S."/>
            <person name="Morgado L.N."/>
            <person name="Niskanen T."/>
            <person name="Noordeloos M.E."/>
            <person name="Ohm R.A."/>
            <person name="Ortiz-Santana B."/>
            <person name="Ovrebo C."/>
            <person name="Racz N."/>
            <person name="Riley R."/>
            <person name="Savchenko A."/>
            <person name="Shiryaev A."/>
            <person name="Soop K."/>
            <person name="Spirin V."/>
            <person name="Szebenyi C."/>
            <person name="Tomsovsky M."/>
            <person name="Tulloss R.E."/>
            <person name="Uehling J."/>
            <person name="Grigoriev I.V."/>
            <person name="Vagvolgyi C."/>
            <person name="Papp T."/>
            <person name="Martin F.M."/>
            <person name="Miettinen O."/>
            <person name="Hibbett D.S."/>
            <person name="Nagy L.G."/>
        </authorList>
    </citation>
    <scope>NUCLEOTIDE SEQUENCE [LARGE SCALE GENOMIC DNA]</scope>
    <source>
        <strain evidence="1 2">NL-1719</strain>
    </source>
</reference>
<evidence type="ECO:0000313" key="1">
    <source>
        <dbReference type="EMBL" id="TFK69355.1"/>
    </source>
</evidence>
<gene>
    <name evidence="1" type="ORF">BDN72DRAFT_857756</name>
</gene>
<name>A0ACD3AU60_9AGAR</name>